<organism evidence="1">
    <name type="scientific">uncultured Caudovirales phage</name>
    <dbReference type="NCBI Taxonomy" id="2100421"/>
    <lineage>
        <taxon>Viruses</taxon>
        <taxon>Duplodnaviria</taxon>
        <taxon>Heunggongvirae</taxon>
        <taxon>Uroviricota</taxon>
        <taxon>Caudoviricetes</taxon>
        <taxon>Peduoviridae</taxon>
        <taxon>Maltschvirus</taxon>
        <taxon>Maltschvirus maltsch</taxon>
    </lineage>
</organism>
<proteinExistence type="predicted"/>
<reference evidence="1" key="1">
    <citation type="submission" date="2020-04" db="EMBL/GenBank/DDBJ databases">
        <authorList>
            <person name="Chiriac C."/>
            <person name="Salcher M."/>
            <person name="Ghai R."/>
            <person name="Kavagutti S V."/>
        </authorList>
    </citation>
    <scope>NUCLEOTIDE SEQUENCE</scope>
</reference>
<protein>
    <submittedName>
        <fullName evidence="1">Uncharacterized protein</fullName>
    </submittedName>
</protein>
<accession>A0A6J5N7S2</accession>
<sequence length="119" mass="13668">MAHFAELDENNIVLRVIVGVDEPHDGEAIYAQTTGTIWKKTSYNTVGGVHLLGGTPFRKNYAGIGYTYDPDRDAFIAPQQYPSWILDEQTCQWNPPIQYPSDDKRYVWDEQTTSWKEIL</sequence>
<name>A0A6J5N7S2_9CAUD</name>
<dbReference type="EMBL" id="LR796614">
    <property type="protein sequence ID" value="CAB4154817.1"/>
    <property type="molecule type" value="Genomic_DNA"/>
</dbReference>
<gene>
    <name evidence="1" type="ORF">UFOVP654_31</name>
</gene>
<evidence type="ECO:0000313" key="1">
    <source>
        <dbReference type="EMBL" id="CAB4154817.1"/>
    </source>
</evidence>